<sequence length="153" mass="17361">MDLSTRNEAFLKEFTATVKAETVCSYQPSSYWHATRNTCFIPGRLENCKSQKATYDLVRTTIGKEFAKKIEHVPLSNDTVKKGIQSMSCDIKAQVIAAIKESGQFSFQVDESTDLSDDAQLMTYVRYLGPEDMEEEFLFCPPLQTTTTERIFS</sequence>
<accession>A0AAE1KGF0</accession>
<reference evidence="1" key="1">
    <citation type="submission" date="2023-10" db="EMBL/GenBank/DDBJ databases">
        <title>Genome assemblies of two species of porcelain crab, Petrolisthes cinctipes and Petrolisthes manimaculis (Anomura: Porcellanidae).</title>
        <authorList>
            <person name="Angst P."/>
        </authorList>
    </citation>
    <scope>NUCLEOTIDE SEQUENCE</scope>
    <source>
        <strain evidence="1">PB745_01</strain>
        <tissue evidence="1">Gill</tissue>
    </source>
</reference>
<organism evidence="1 2">
    <name type="scientific">Petrolisthes cinctipes</name>
    <name type="common">Flat porcelain crab</name>
    <dbReference type="NCBI Taxonomy" id="88211"/>
    <lineage>
        <taxon>Eukaryota</taxon>
        <taxon>Metazoa</taxon>
        <taxon>Ecdysozoa</taxon>
        <taxon>Arthropoda</taxon>
        <taxon>Crustacea</taxon>
        <taxon>Multicrustacea</taxon>
        <taxon>Malacostraca</taxon>
        <taxon>Eumalacostraca</taxon>
        <taxon>Eucarida</taxon>
        <taxon>Decapoda</taxon>
        <taxon>Pleocyemata</taxon>
        <taxon>Anomura</taxon>
        <taxon>Galatheoidea</taxon>
        <taxon>Porcellanidae</taxon>
        <taxon>Petrolisthes</taxon>
    </lineage>
</organism>
<evidence type="ECO:0008006" key="3">
    <source>
        <dbReference type="Google" id="ProtNLM"/>
    </source>
</evidence>
<evidence type="ECO:0000313" key="2">
    <source>
        <dbReference type="Proteomes" id="UP001286313"/>
    </source>
</evidence>
<dbReference type="EMBL" id="JAWQEG010002087">
    <property type="protein sequence ID" value="KAK3874626.1"/>
    <property type="molecule type" value="Genomic_DNA"/>
</dbReference>
<comment type="caution">
    <text evidence="1">The sequence shown here is derived from an EMBL/GenBank/DDBJ whole genome shotgun (WGS) entry which is preliminary data.</text>
</comment>
<dbReference type="PANTHER" id="PTHR45913:SF19">
    <property type="entry name" value="LOW QUALITY PROTEIN: ZINC FINGER BED DOMAIN-CONTAINING PROTEIN 5-LIKE"/>
    <property type="match status" value="1"/>
</dbReference>
<evidence type="ECO:0000313" key="1">
    <source>
        <dbReference type="EMBL" id="KAK3874626.1"/>
    </source>
</evidence>
<name>A0AAE1KGF0_PETCI</name>
<protein>
    <recommendedName>
        <fullName evidence="3">Zinc finger BED domain-containing protein 5</fullName>
    </recommendedName>
</protein>
<proteinExistence type="predicted"/>
<dbReference type="Proteomes" id="UP001286313">
    <property type="component" value="Unassembled WGS sequence"/>
</dbReference>
<dbReference type="PANTHER" id="PTHR45913">
    <property type="entry name" value="EPM2A-INTERACTING PROTEIN 1"/>
    <property type="match status" value="1"/>
</dbReference>
<dbReference type="AlphaFoldDB" id="A0AAE1KGF0"/>
<keyword evidence="2" id="KW-1185">Reference proteome</keyword>
<gene>
    <name evidence="1" type="ORF">Pcinc_020446</name>
</gene>